<feature type="region of interest" description="Disordered" evidence="1">
    <location>
        <begin position="148"/>
        <end position="245"/>
    </location>
</feature>
<dbReference type="Proteomes" id="UP001633002">
    <property type="component" value="Unassembled WGS sequence"/>
</dbReference>
<dbReference type="Pfam" id="PF21125">
    <property type="entry name" value="MPN_2A_DUB_like"/>
    <property type="match status" value="1"/>
</dbReference>
<dbReference type="PANTHER" id="PTHR31728">
    <property type="entry name" value="ABRAXAS FAMILY MEMBER"/>
    <property type="match status" value="1"/>
</dbReference>
<organism evidence="2 3">
    <name type="scientific">Riccia sorocarpa</name>
    <dbReference type="NCBI Taxonomy" id="122646"/>
    <lineage>
        <taxon>Eukaryota</taxon>
        <taxon>Viridiplantae</taxon>
        <taxon>Streptophyta</taxon>
        <taxon>Embryophyta</taxon>
        <taxon>Marchantiophyta</taxon>
        <taxon>Marchantiopsida</taxon>
        <taxon>Marchantiidae</taxon>
        <taxon>Marchantiales</taxon>
        <taxon>Ricciaceae</taxon>
        <taxon>Riccia</taxon>
    </lineage>
</organism>
<name>A0ABD3GS18_9MARC</name>
<keyword evidence="3" id="KW-1185">Reference proteome</keyword>
<sequence>METAVGSFAIPGATLAQIFHDFGSGESDCDGILFGRIQTQVTSNISDDHLGPPTMIEETTARVTGHFCTGRVMSFYDSIGRLNQSKLASILKDRQIRGEDPPIGWYMGRRNSPLWPSMRETAVTASLRAAFKMPTLEQPSSLRALAIAGSAQKKKSSTDGQSPMNARGEDRSGSPGSADSKALQSEVFGGQGGGSPSMSRRVQSMQGSEVHSPRSPAKAYLSAVGTDPASGHSPTSYQERRSFSSPSPAPSPCFFVLVTDSSSTNHAVKTVEYRAFQSLQNSIGIVFESLPVNIVNAGVSYRGYYDSFVPVARFPWFQGDIPSSTTDRSESDSPRSPQKGKSVESGSPRREVERHRAPRPTQQDLNGKQERSSRRSHEDYMEPRYEGVAGEQAFNAIYTKGVRVSEFEKMYQVDDIEDPATSNDLIVRFTSS</sequence>
<dbReference type="PANTHER" id="PTHR31728:SF5">
    <property type="entry name" value="OS07G0540200 PROTEIN"/>
    <property type="match status" value="1"/>
</dbReference>
<feature type="region of interest" description="Disordered" evidence="1">
    <location>
        <begin position="323"/>
        <end position="381"/>
    </location>
</feature>
<evidence type="ECO:0000313" key="3">
    <source>
        <dbReference type="Proteomes" id="UP001633002"/>
    </source>
</evidence>
<feature type="compositionally biased region" description="Polar residues" evidence="1">
    <location>
        <begin position="196"/>
        <end position="209"/>
    </location>
</feature>
<feature type="compositionally biased region" description="Basic and acidic residues" evidence="1">
    <location>
        <begin position="367"/>
        <end position="381"/>
    </location>
</feature>
<dbReference type="PRINTS" id="PR02051">
    <property type="entry name" value="PROTEINF175"/>
</dbReference>
<dbReference type="EMBL" id="JBJQOH010000007">
    <property type="protein sequence ID" value="KAL3680875.1"/>
    <property type="molecule type" value="Genomic_DNA"/>
</dbReference>
<reference evidence="2 3" key="1">
    <citation type="submission" date="2024-09" db="EMBL/GenBank/DDBJ databases">
        <title>Chromosome-scale assembly of Riccia sorocarpa.</title>
        <authorList>
            <person name="Paukszto L."/>
        </authorList>
    </citation>
    <scope>NUCLEOTIDE SEQUENCE [LARGE SCALE GENOMIC DNA]</scope>
    <source>
        <strain evidence="2">LP-2024</strain>
        <tissue evidence="2">Aerial parts of the thallus</tissue>
    </source>
</reference>
<protein>
    <submittedName>
        <fullName evidence="2">Uncharacterized protein</fullName>
    </submittedName>
</protein>
<dbReference type="AlphaFoldDB" id="A0ABD3GS18"/>
<dbReference type="InterPro" id="IPR023238">
    <property type="entry name" value="FAM175"/>
</dbReference>
<proteinExistence type="predicted"/>
<gene>
    <name evidence="2" type="ORF">R1sor_023831</name>
</gene>
<evidence type="ECO:0000256" key="1">
    <source>
        <dbReference type="SAM" id="MobiDB-lite"/>
    </source>
</evidence>
<comment type="caution">
    <text evidence="2">The sequence shown here is derived from an EMBL/GenBank/DDBJ whole genome shotgun (WGS) entry which is preliminary data.</text>
</comment>
<evidence type="ECO:0000313" key="2">
    <source>
        <dbReference type="EMBL" id="KAL3680875.1"/>
    </source>
</evidence>
<accession>A0ABD3GS18</accession>